<evidence type="ECO:0000313" key="1">
    <source>
        <dbReference type="EMBL" id="GFU29994.1"/>
    </source>
</evidence>
<comment type="caution">
    <text evidence="1">The sequence shown here is derived from an EMBL/GenBank/DDBJ whole genome shotgun (WGS) entry which is preliminary data.</text>
</comment>
<evidence type="ECO:0000313" key="2">
    <source>
        <dbReference type="Proteomes" id="UP000887013"/>
    </source>
</evidence>
<sequence length="100" mass="11861">MFHQHEKFSFWTIVRGERVIHAQPRCCFSPGKMMEMRMRDWSGMKVLPRSLFRVQWSEESLSPSSISAVRLQNKRCFSIWEVMSSFGIARVVLHNLSQNR</sequence>
<proteinExistence type="predicted"/>
<organism evidence="1 2">
    <name type="scientific">Nephila pilipes</name>
    <name type="common">Giant wood spider</name>
    <name type="synonym">Nephila maculata</name>
    <dbReference type="NCBI Taxonomy" id="299642"/>
    <lineage>
        <taxon>Eukaryota</taxon>
        <taxon>Metazoa</taxon>
        <taxon>Ecdysozoa</taxon>
        <taxon>Arthropoda</taxon>
        <taxon>Chelicerata</taxon>
        <taxon>Arachnida</taxon>
        <taxon>Araneae</taxon>
        <taxon>Araneomorphae</taxon>
        <taxon>Entelegynae</taxon>
        <taxon>Araneoidea</taxon>
        <taxon>Nephilidae</taxon>
        <taxon>Nephila</taxon>
    </lineage>
</organism>
<dbReference type="AlphaFoldDB" id="A0A8X6QPE0"/>
<dbReference type="EMBL" id="BMAW01033385">
    <property type="protein sequence ID" value="GFU29994.1"/>
    <property type="molecule type" value="Genomic_DNA"/>
</dbReference>
<reference evidence="1" key="1">
    <citation type="submission" date="2020-08" db="EMBL/GenBank/DDBJ databases">
        <title>Multicomponent nature underlies the extraordinary mechanical properties of spider dragline silk.</title>
        <authorList>
            <person name="Kono N."/>
            <person name="Nakamura H."/>
            <person name="Mori M."/>
            <person name="Yoshida Y."/>
            <person name="Ohtoshi R."/>
            <person name="Malay A.D."/>
            <person name="Moran D.A.P."/>
            <person name="Tomita M."/>
            <person name="Numata K."/>
            <person name="Arakawa K."/>
        </authorList>
    </citation>
    <scope>NUCLEOTIDE SEQUENCE</scope>
</reference>
<dbReference type="Proteomes" id="UP000887013">
    <property type="component" value="Unassembled WGS sequence"/>
</dbReference>
<protein>
    <submittedName>
        <fullName evidence="1">Uncharacterized protein</fullName>
    </submittedName>
</protein>
<gene>
    <name evidence="1" type="ORF">NPIL_514331</name>
</gene>
<keyword evidence="2" id="KW-1185">Reference proteome</keyword>
<accession>A0A8X6QPE0</accession>
<name>A0A8X6QPE0_NEPPI</name>